<dbReference type="SUPFAM" id="SSF52540">
    <property type="entry name" value="P-loop containing nucleoside triphosphate hydrolases"/>
    <property type="match status" value="1"/>
</dbReference>
<dbReference type="PANTHER" id="PTHR43581:SF4">
    <property type="entry name" value="ATP_GTP PHOSPHATASE"/>
    <property type="match status" value="1"/>
</dbReference>
<evidence type="ECO:0000313" key="2">
    <source>
        <dbReference type="EMBL" id="RXV67312.1"/>
    </source>
</evidence>
<dbReference type="InterPro" id="IPR051396">
    <property type="entry name" value="Bact_Antivir_Def_Nuclease"/>
</dbReference>
<dbReference type="Pfam" id="PF13304">
    <property type="entry name" value="AAA_21"/>
    <property type="match status" value="1"/>
</dbReference>
<dbReference type="InterPro" id="IPR027417">
    <property type="entry name" value="P-loop_NTPase"/>
</dbReference>
<keyword evidence="2" id="KW-0547">Nucleotide-binding</keyword>
<dbReference type="InterPro" id="IPR003959">
    <property type="entry name" value="ATPase_AAA_core"/>
</dbReference>
<dbReference type="EMBL" id="QWEX01000002">
    <property type="protein sequence ID" value="RXV67312.1"/>
    <property type="molecule type" value="Genomic_DNA"/>
</dbReference>
<accession>A0A4Q2ACD4</accession>
<dbReference type="GO" id="GO:0016887">
    <property type="term" value="F:ATP hydrolysis activity"/>
    <property type="evidence" value="ECO:0007669"/>
    <property type="project" value="InterPro"/>
</dbReference>
<comment type="caution">
    <text evidence="2">The sequence shown here is derived from an EMBL/GenBank/DDBJ whole genome shotgun (WGS) entry which is preliminary data.</text>
</comment>
<keyword evidence="2" id="KW-0067">ATP-binding</keyword>
<dbReference type="AlphaFoldDB" id="A0A4Q2ACD4"/>
<protein>
    <submittedName>
        <fullName evidence="2">ATP-binding protein</fullName>
    </submittedName>
</protein>
<name>A0A4Q2ACD4_9BURK</name>
<gene>
    <name evidence="2" type="ORF">D1006_18675</name>
</gene>
<feature type="domain" description="ATPase AAA-type core" evidence="1">
    <location>
        <begin position="302"/>
        <end position="376"/>
    </location>
</feature>
<dbReference type="GO" id="GO:0005524">
    <property type="term" value="F:ATP binding"/>
    <property type="evidence" value="ECO:0007669"/>
    <property type="project" value="UniProtKB-KW"/>
</dbReference>
<reference evidence="2 3" key="1">
    <citation type="submission" date="2018-08" db="EMBL/GenBank/DDBJ databases">
        <title>Mountain-cultivated ginseng endophyte, Burkholderia stabilis and its activity against ginseng root rot disease.</title>
        <authorList>
            <person name="Tapan Kumar M."/>
            <person name="Bae H."/>
            <person name="Shanmugam G."/>
            <person name="Jeon J."/>
        </authorList>
    </citation>
    <scope>NUCLEOTIDE SEQUENCE [LARGE SCALE GENOMIC DNA]</scope>
    <source>
        <strain evidence="2 3">EB159</strain>
    </source>
</reference>
<proteinExistence type="predicted"/>
<evidence type="ECO:0000259" key="1">
    <source>
        <dbReference type="Pfam" id="PF13304"/>
    </source>
</evidence>
<organism evidence="2 3">
    <name type="scientific">Burkholderia stabilis</name>
    <dbReference type="NCBI Taxonomy" id="95485"/>
    <lineage>
        <taxon>Bacteria</taxon>
        <taxon>Pseudomonadati</taxon>
        <taxon>Pseudomonadota</taxon>
        <taxon>Betaproteobacteria</taxon>
        <taxon>Burkholderiales</taxon>
        <taxon>Burkholderiaceae</taxon>
        <taxon>Burkholderia</taxon>
        <taxon>Burkholderia cepacia complex</taxon>
    </lineage>
</organism>
<dbReference type="Proteomes" id="UP000289650">
    <property type="component" value="Unassembled WGS sequence"/>
</dbReference>
<evidence type="ECO:0000313" key="3">
    <source>
        <dbReference type="Proteomes" id="UP000289650"/>
    </source>
</evidence>
<sequence length="484" mass="53622">MVFGDDVQLFYKLYNWGFLMVLLREFSLPFNPDRAVKLNRGRQNNRISVLLGINGTQKSSILRGILEGALFAASASDVTSNMKRSLECNAKWHAAVPDKVIAISSAATDRFPSKTSFGEGGFFTKYDIPKYTYVGPRTGRNIVSRAQSVQSLLSEFLQTASISPSVGKFIDRLSVKTSVPFTITLRLKRRQFDPGRIRPPRASSLSTFLAETGANPHLTRSSRWTKLVEEAKKDRALMKESTRFFDLLNTEEFKRGIEIEIDLRSSGYVGLPQIDPRAIHFGLIVGFVKLSDIEFRAPGLPPVHPDTFSAGQWGLFSSLTTAALGVRDRTLLLIDEPENALHPSWQREYLAELRLAFSHCKNCHIIIATHSPLIVSGLGAKEADLIGLRLANDRSVVPAPLEVPMGWQVTDVLEDIFDLPSTRSPGVVSDIETAMKLITKGVDQNIVALRKVAKRLTTLLNSLPEDDVARQVISSICRISGVTD</sequence>
<dbReference type="Gene3D" id="3.40.50.300">
    <property type="entry name" value="P-loop containing nucleotide triphosphate hydrolases"/>
    <property type="match status" value="1"/>
</dbReference>
<dbReference type="OrthoDB" id="7024727at2"/>
<dbReference type="PANTHER" id="PTHR43581">
    <property type="entry name" value="ATP/GTP PHOSPHATASE"/>
    <property type="match status" value="1"/>
</dbReference>